<evidence type="ECO:0000256" key="1">
    <source>
        <dbReference type="ARBA" id="ARBA00023242"/>
    </source>
</evidence>
<keyword evidence="4" id="KW-1185">Reference proteome</keyword>
<evidence type="ECO:0000259" key="2">
    <source>
        <dbReference type="SMART" id="SM01189"/>
    </source>
</evidence>
<evidence type="ECO:0000313" key="4">
    <source>
        <dbReference type="Proteomes" id="UP001341840"/>
    </source>
</evidence>
<organism evidence="3 4">
    <name type="scientific">Stylosanthes scabra</name>
    <dbReference type="NCBI Taxonomy" id="79078"/>
    <lineage>
        <taxon>Eukaryota</taxon>
        <taxon>Viridiplantae</taxon>
        <taxon>Streptophyta</taxon>
        <taxon>Embryophyta</taxon>
        <taxon>Tracheophyta</taxon>
        <taxon>Spermatophyta</taxon>
        <taxon>Magnoliopsida</taxon>
        <taxon>eudicotyledons</taxon>
        <taxon>Gunneridae</taxon>
        <taxon>Pentapetalae</taxon>
        <taxon>rosids</taxon>
        <taxon>fabids</taxon>
        <taxon>Fabales</taxon>
        <taxon>Fabaceae</taxon>
        <taxon>Papilionoideae</taxon>
        <taxon>50 kb inversion clade</taxon>
        <taxon>dalbergioids sensu lato</taxon>
        <taxon>Dalbergieae</taxon>
        <taxon>Pterocarpus clade</taxon>
        <taxon>Stylosanthes</taxon>
    </lineage>
</organism>
<feature type="domain" description="ELM2" evidence="2">
    <location>
        <begin position="205"/>
        <end position="256"/>
    </location>
</feature>
<accession>A0ABU6USZ3</accession>
<proteinExistence type="predicted"/>
<name>A0ABU6USZ3_9FABA</name>
<comment type="caution">
    <text evidence="3">The sequence shown here is derived from an EMBL/GenBank/DDBJ whole genome shotgun (WGS) entry which is preliminary data.</text>
</comment>
<dbReference type="EMBL" id="JASCZI010121709">
    <property type="protein sequence ID" value="MED6162708.1"/>
    <property type="molecule type" value="Genomic_DNA"/>
</dbReference>
<dbReference type="Proteomes" id="UP001341840">
    <property type="component" value="Unassembled WGS sequence"/>
</dbReference>
<dbReference type="InterPro" id="IPR000949">
    <property type="entry name" value="ELM2_dom"/>
</dbReference>
<protein>
    <recommendedName>
        <fullName evidence="2">ELM2 domain-containing protein</fullName>
    </recommendedName>
</protein>
<dbReference type="CDD" id="cd00167">
    <property type="entry name" value="SANT"/>
    <property type="match status" value="1"/>
</dbReference>
<dbReference type="PANTHER" id="PTHR46872:SF10">
    <property type="entry name" value="MYB-LIKE DOMAIN-CONTAINING PROTEIN"/>
    <property type="match status" value="1"/>
</dbReference>
<sequence length="411" mass="47107">MNTLTMGGNINHKHYASCSFDGREMLMLLKDLALDPCNVKPSKRLENRILKIRTLLKASVQRPERKRKLNQHENESKLAATFGTFMGEKCDIQNAKIKRKGESSCLSLHSIESWIPSAIHEDVALSALNDCAKCCSLSKMSNPMIKWNLKSHREDLVTSSSYTNSTATSNDDETNPEFLNDVSSEALHSMKLKEDKELDPPRFVIPIGPRYQAEVPRWEGATTQRRRNCDDMKWLGTQDWPTPEITQSNRMCVRKGRPDSCSCDDPGSIACVEKHINESRKRLELEIGTTFSRWKFDEMGKDASKSWTLEEQKEFESLARTNLQSDETNFWDLAREHFPKKSMKSMINYYYNVYIPRRMSMKTRSSNAVDSDNDQSEVYKNDGGCSTTKMRILPICKFLKSTTKKLPGKQV</sequence>
<dbReference type="InterPro" id="IPR001005">
    <property type="entry name" value="SANT/Myb"/>
</dbReference>
<reference evidence="3 4" key="1">
    <citation type="journal article" date="2023" name="Plants (Basel)">
        <title>Bridging the Gap: Combining Genomics and Transcriptomics Approaches to Understand Stylosanthes scabra, an Orphan Legume from the Brazilian Caatinga.</title>
        <authorList>
            <person name="Ferreira-Neto J.R.C."/>
            <person name="da Silva M.D."/>
            <person name="Binneck E."/>
            <person name="de Melo N.F."/>
            <person name="da Silva R.H."/>
            <person name="de Melo A.L.T.M."/>
            <person name="Pandolfi V."/>
            <person name="Bustamante F.O."/>
            <person name="Brasileiro-Vidal A.C."/>
            <person name="Benko-Iseppon A.M."/>
        </authorList>
    </citation>
    <scope>NUCLEOTIDE SEQUENCE [LARGE SCALE GENOMIC DNA]</scope>
    <source>
        <tissue evidence="3">Leaves</tissue>
    </source>
</reference>
<dbReference type="PANTHER" id="PTHR46872">
    <property type="entry name" value="DNA BINDING PROTEIN"/>
    <property type="match status" value="1"/>
</dbReference>
<evidence type="ECO:0000313" key="3">
    <source>
        <dbReference type="EMBL" id="MED6162708.1"/>
    </source>
</evidence>
<dbReference type="SMART" id="SM01189">
    <property type="entry name" value="ELM2"/>
    <property type="match status" value="1"/>
</dbReference>
<keyword evidence="1" id="KW-0539">Nucleus</keyword>
<gene>
    <name evidence="3" type="ORF">PIB30_073132</name>
</gene>